<evidence type="ECO:0000256" key="3">
    <source>
        <dbReference type="ARBA" id="ARBA00007866"/>
    </source>
</evidence>
<dbReference type="PANTHER" id="PTHR22888">
    <property type="entry name" value="CYTOCHROME C OXIDASE, SUBUNIT II"/>
    <property type="match status" value="1"/>
</dbReference>
<name>T1G8M5_HELRO</name>
<feature type="domain" description="Cytochrome oxidase subunit II transmembrane region profile" evidence="14">
    <location>
        <begin position="15"/>
        <end position="95"/>
    </location>
</feature>
<dbReference type="InParanoid" id="T1G8M5"/>
<organism evidence="16 17">
    <name type="scientific">Helobdella robusta</name>
    <name type="common">Californian leech</name>
    <dbReference type="NCBI Taxonomy" id="6412"/>
    <lineage>
        <taxon>Eukaryota</taxon>
        <taxon>Metazoa</taxon>
        <taxon>Spiralia</taxon>
        <taxon>Lophotrochozoa</taxon>
        <taxon>Annelida</taxon>
        <taxon>Clitellata</taxon>
        <taxon>Hirudinea</taxon>
        <taxon>Rhynchobdellida</taxon>
        <taxon>Glossiphoniidae</taxon>
        <taxon>Helobdella</taxon>
    </lineage>
</organism>
<dbReference type="Pfam" id="PF02790">
    <property type="entry name" value="COX2_TM"/>
    <property type="match status" value="1"/>
</dbReference>
<feature type="transmembrane region" description="Helical" evidence="13">
    <location>
        <begin position="41"/>
        <end position="63"/>
    </location>
</feature>
<accession>T1G8M5</accession>
<dbReference type="EC" id="7.1.1.9" evidence="4"/>
<dbReference type="EMBL" id="AMQM01010566">
    <property type="status" value="NOT_ANNOTATED_CDS"/>
    <property type="molecule type" value="Genomic_DNA"/>
</dbReference>
<protein>
    <recommendedName>
        <fullName evidence="5">Cytochrome c oxidase subunit 2</fullName>
        <ecNumber evidence="4">7.1.1.9</ecNumber>
    </recommendedName>
    <alternativeName>
        <fullName evidence="11">Cytochrome c oxidase polypeptide II</fullName>
    </alternativeName>
</protein>
<dbReference type="InterPro" id="IPR045187">
    <property type="entry name" value="CcO_II"/>
</dbReference>
<dbReference type="GO" id="GO:0004129">
    <property type="term" value="F:cytochrome-c oxidase activity"/>
    <property type="evidence" value="ECO:0007669"/>
    <property type="project" value="UniProtKB-EC"/>
</dbReference>
<dbReference type="Gene3D" id="1.10.287.90">
    <property type="match status" value="1"/>
</dbReference>
<evidence type="ECO:0000256" key="13">
    <source>
        <dbReference type="SAM" id="Phobius"/>
    </source>
</evidence>
<comment type="similarity">
    <text evidence="3">Belongs to the cytochrome c oxidase subunit 2 family.</text>
</comment>
<dbReference type="PROSITE" id="PS50999">
    <property type="entry name" value="COX2_TM"/>
    <property type="match status" value="1"/>
</dbReference>
<dbReference type="KEGG" id="hro:HELRODRAFT_92865"/>
<evidence type="ECO:0000256" key="10">
    <source>
        <dbReference type="ARBA" id="ARBA00023136"/>
    </source>
</evidence>
<keyword evidence="10 13" id="KW-0472">Membrane</keyword>
<dbReference type="AlphaFoldDB" id="T1G8M5"/>
<dbReference type="GeneID" id="20217422"/>
<evidence type="ECO:0000256" key="2">
    <source>
        <dbReference type="ARBA" id="ARBA00004225"/>
    </source>
</evidence>
<gene>
    <name evidence="16" type="primary">20217422</name>
    <name evidence="15" type="ORF">HELRODRAFT_92865</name>
</gene>
<keyword evidence="7 13" id="KW-1133">Transmembrane helix</keyword>
<reference evidence="16" key="3">
    <citation type="submission" date="2015-06" db="UniProtKB">
        <authorList>
            <consortium name="EnsemblMetazoa"/>
        </authorList>
    </citation>
    <scope>IDENTIFICATION</scope>
</reference>
<dbReference type="InterPro" id="IPR011759">
    <property type="entry name" value="Cyt_c_oxidase_su2_TM_dom"/>
</dbReference>
<dbReference type="OrthoDB" id="539285at2759"/>
<dbReference type="RefSeq" id="XP_009031713.1">
    <property type="nucleotide sequence ID" value="XM_009033465.1"/>
</dbReference>
<reference evidence="15 17" key="2">
    <citation type="journal article" date="2013" name="Nature">
        <title>Insights into bilaterian evolution from three spiralian genomes.</title>
        <authorList>
            <person name="Simakov O."/>
            <person name="Marletaz F."/>
            <person name="Cho S.J."/>
            <person name="Edsinger-Gonzales E."/>
            <person name="Havlak P."/>
            <person name="Hellsten U."/>
            <person name="Kuo D.H."/>
            <person name="Larsson T."/>
            <person name="Lv J."/>
            <person name="Arendt D."/>
            <person name="Savage R."/>
            <person name="Osoegawa K."/>
            <person name="de Jong P."/>
            <person name="Grimwood J."/>
            <person name="Chapman J.A."/>
            <person name="Shapiro H."/>
            <person name="Aerts A."/>
            <person name="Otillar R.P."/>
            <person name="Terry A.Y."/>
            <person name="Boore J.L."/>
            <person name="Grigoriev I.V."/>
            <person name="Lindberg D.R."/>
            <person name="Seaver E.C."/>
            <person name="Weisblat D.A."/>
            <person name="Putnam N.H."/>
            <person name="Rokhsar D.S."/>
        </authorList>
    </citation>
    <scope>NUCLEOTIDE SEQUENCE</scope>
</reference>
<keyword evidence="6 13" id="KW-0812">Transmembrane</keyword>
<evidence type="ECO:0000256" key="7">
    <source>
        <dbReference type="ARBA" id="ARBA00022989"/>
    </source>
</evidence>
<evidence type="ECO:0000313" key="15">
    <source>
        <dbReference type="EMBL" id="ESN90189.1"/>
    </source>
</evidence>
<evidence type="ECO:0000313" key="17">
    <source>
        <dbReference type="Proteomes" id="UP000015101"/>
    </source>
</evidence>
<sequence>MLKSLNIITPVWNDAPEPWQLSFQDGASPSFEGIVELHDQIMFYLVIILFGVSWMLSSVIFNFGSNQNKIVYKYHNHGTLIELIWTITPALVLML</sequence>
<evidence type="ECO:0000256" key="6">
    <source>
        <dbReference type="ARBA" id="ARBA00022692"/>
    </source>
</evidence>
<evidence type="ECO:0000259" key="14">
    <source>
        <dbReference type="PROSITE" id="PS50999"/>
    </source>
</evidence>
<reference evidence="17" key="1">
    <citation type="submission" date="2012-12" db="EMBL/GenBank/DDBJ databases">
        <authorList>
            <person name="Hellsten U."/>
            <person name="Grimwood J."/>
            <person name="Chapman J.A."/>
            <person name="Shapiro H."/>
            <person name="Aerts A."/>
            <person name="Otillar R.P."/>
            <person name="Terry A.Y."/>
            <person name="Boore J.L."/>
            <person name="Simakov O."/>
            <person name="Marletaz F."/>
            <person name="Cho S.-J."/>
            <person name="Edsinger-Gonzales E."/>
            <person name="Havlak P."/>
            <person name="Kuo D.-H."/>
            <person name="Larsson T."/>
            <person name="Lv J."/>
            <person name="Arendt D."/>
            <person name="Savage R."/>
            <person name="Osoegawa K."/>
            <person name="de Jong P."/>
            <person name="Lindberg D.R."/>
            <person name="Seaver E.C."/>
            <person name="Weisblat D.A."/>
            <person name="Putnam N.H."/>
            <person name="Grigoriev I.V."/>
            <person name="Rokhsar D.S."/>
        </authorList>
    </citation>
    <scope>NUCLEOTIDE SEQUENCE</scope>
</reference>
<dbReference type="STRING" id="6412.T1G8M5"/>
<evidence type="ECO:0000256" key="8">
    <source>
        <dbReference type="ARBA" id="ARBA00023008"/>
    </source>
</evidence>
<dbReference type="EnsemblMetazoa" id="HelroT92865">
    <property type="protein sequence ID" value="HelroP92865"/>
    <property type="gene ID" value="HelroG92865"/>
</dbReference>
<comment type="cofactor">
    <cofactor evidence="1">
        <name>Cu cation</name>
        <dbReference type="ChEBI" id="CHEBI:23378"/>
    </cofactor>
</comment>
<evidence type="ECO:0000313" key="16">
    <source>
        <dbReference type="EnsemblMetazoa" id="HelroP92865"/>
    </source>
</evidence>
<dbReference type="Proteomes" id="UP000015101">
    <property type="component" value="Unassembled WGS sequence"/>
</dbReference>
<keyword evidence="17" id="KW-1185">Reference proteome</keyword>
<keyword evidence="9" id="KW-0496">Mitochondrion</keyword>
<dbReference type="eggNOG" id="KOG4767">
    <property type="taxonomic scope" value="Eukaryota"/>
</dbReference>
<evidence type="ECO:0000256" key="9">
    <source>
        <dbReference type="ARBA" id="ARBA00023128"/>
    </source>
</evidence>
<proteinExistence type="inferred from homology"/>
<evidence type="ECO:0000256" key="12">
    <source>
        <dbReference type="ARBA" id="ARBA00049512"/>
    </source>
</evidence>
<evidence type="ECO:0000256" key="4">
    <source>
        <dbReference type="ARBA" id="ARBA00012949"/>
    </source>
</evidence>
<dbReference type="HOGENOM" id="CLU_2378687_0_0_1"/>
<dbReference type="InterPro" id="IPR036257">
    <property type="entry name" value="Cyt_c_oxidase_su2_TM_sf"/>
</dbReference>
<dbReference type="FunFam" id="1.10.287.90:FF:000004">
    <property type="entry name" value="Cytochrome c oxidase subunit 2"/>
    <property type="match status" value="1"/>
</dbReference>
<dbReference type="PANTHER" id="PTHR22888:SF9">
    <property type="entry name" value="CYTOCHROME C OXIDASE SUBUNIT 2"/>
    <property type="match status" value="1"/>
</dbReference>
<dbReference type="EMBL" id="KB097763">
    <property type="protein sequence ID" value="ESN90189.1"/>
    <property type="molecule type" value="Genomic_DNA"/>
</dbReference>
<evidence type="ECO:0000256" key="11">
    <source>
        <dbReference type="ARBA" id="ARBA00031389"/>
    </source>
</evidence>
<evidence type="ECO:0000256" key="1">
    <source>
        <dbReference type="ARBA" id="ARBA00001935"/>
    </source>
</evidence>
<comment type="catalytic activity">
    <reaction evidence="12">
        <text>4 Fe(II)-[cytochrome c] + O2 + 8 H(+)(in) = 4 Fe(III)-[cytochrome c] + 2 H2O + 4 H(+)(out)</text>
        <dbReference type="Rhea" id="RHEA:11436"/>
        <dbReference type="Rhea" id="RHEA-COMP:10350"/>
        <dbReference type="Rhea" id="RHEA-COMP:14399"/>
        <dbReference type="ChEBI" id="CHEBI:15377"/>
        <dbReference type="ChEBI" id="CHEBI:15378"/>
        <dbReference type="ChEBI" id="CHEBI:15379"/>
        <dbReference type="ChEBI" id="CHEBI:29033"/>
        <dbReference type="ChEBI" id="CHEBI:29034"/>
        <dbReference type="EC" id="7.1.1.9"/>
    </reaction>
    <physiologicalReaction direction="left-to-right" evidence="12">
        <dbReference type="Rhea" id="RHEA:11437"/>
    </physiologicalReaction>
</comment>
<dbReference type="CTD" id="20217422"/>
<dbReference type="GO" id="GO:0022900">
    <property type="term" value="P:electron transport chain"/>
    <property type="evidence" value="ECO:0007669"/>
    <property type="project" value="InterPro"/>
</dbReference>
<dbReference type="GO" id="GO:0031966">
    <property type="term" value="C:mitochondrial membrane"/>
    <property type="evidence" value="ECO:0007669"/>
    <property type="project" value="UniProtKB-SubCell"/>
</dbReference>
<comment type="subcellular location">
    <subcellularLocation>
        <location evidence="2">Mitochondrion membrane</location>
        <topology evidence="2">Multi-pass membrane protein</topology>
    </subcellularLocation>
</comment>
<dbReference type="SUPFAM" id="SSF81464">
    <property type="entry name" value="Cytochrome c oxidase subunit II-like, transmembrane region"/>
    <property type="match status" value="1"/>
</dbReference>
<keyword evidence="8" id="KW-0186">Copper</keyword>
<evidence type="ECO:0000256" key="5">
    <source>
        <dbReference type="ARBA" id="ARBA00015946"/>
    </source>
</evidence>